<proteinExistence type="inferred from homology"/>
<dbReference type="FunFam" id="3.30.300.30:FF:000008">
    <property type="entry name" value="2,3-dihydroxybenzoate-AMP ligase"/>
    <property type="match status" value="1"/>
</dbReference>
<evidence type="ECO:0000256" key="1">
    <source>
        <dbReference type="ARBA" id="ARBA00006432"/>
    </source>
</evidence>
<protein>
    <submittedName>
        <fullName evidence="5">Pcs60p</fullName>
    </submittedName>
</protein>
<dbReference type="InterPro" id="IPR042099">
    <property type="entry name" value="ANL_N_sf"/>
</dbReference>
<evidence type="ECO:0000313" key="5">
    <source>
        <dbReference type="EMBL" id="ANB12756.1"/>
    </source>
</evidence>
<comment type="similarity">
    <text evidence="1">Belongs to the ATP-dependent AMP-binding enzyme family.</text>
</comment>
<dbReference type="GO" id="GO:0006631">
    <property type="term" value="P:fatty acid metabolic process"/>
    <property type="evidence" value="ECO:0007669"/>
    <property type="project" value="TreeGrafter"/>
</dbReference>
<dbReference type="Proteomes" id="UP000189580">
    <property type="component" value="Chromosome a"/>
</dbReference>
<dbReference type="OrthoDB" id="10253115at2759"/>
<keyword evidence="6" id="KW-1185">Reference proteome</keyword>
<dbReference type="EMBL" id="CP014501">
    <property type="protein sequence ID" value="ANB12756.1"/>
    <property type="molecule type" value="Genomic_DNA"/>
</dbReference>
<dbReference type="PANTHER" id="PTHR43201">
    <property type="entry name" value="ACYL-COA SYNTHETASE"/>
    <property type="match status" value="1"/>
</dbReference>
<dbReference type="GO" id="GO:0031956">
    <property type="term" value="F:medium-chain fatty acid-CoA ligase activity"/>
    <property type="evidence" value="ECO:0007669"/>
    <property type="project" value="TreeGrafter"/>
</dbReference>
<evidence type="ECO:0000313" key="6">
    <source>
        <dbReference type="Proteomes" id="UP000189580"/>
    </source>
</evidence>
<evidence type="ECO:0000256" key="2">
    <source>
        <dbReference type="ARBA" id="ARBA00022598"/>
    </source>
</evidence>
<dbReference type="InterPro" id="IPR000873">
    <property type="entry name" value="AMP-dep_synth/lig_dom"/>
</dbReference>
<dbReference type="PANTHER" id="PTHR43201:SF30">
    <property type="entry name" value="AMP-DEPENDENT SYNTHETASE_LIGASE DOMAIN-CONTAINING PROTEIN"/>
    <property type="match status" value="1"/>
</dbReference>
<dbReference type="Gene3D" id="3.30.300.30">
    <property type="match status" value="1"/>
</dbReference>
<dbReference type="KEGG" id="slb:AWJ20_1024"/>
<gene>
    <name evidence="5" type="primary">PCS60</name>
    <name evidence="5" type="ORF">AWJ20_1024</name>
</gene>
<reference evidence="5 6" key="1">
    <citation type="submission" date="2016-02" db="EMBL/GenBank/DDBJ databases">
        <title>Complete genome sequence and transcriptome regulation of the pentose utilising yeast Sugiyamaella lignohabitans.</title>
        <authorList>
            <person name="Bellasio M."/>
            <person name="Peymann A."/>
            <person name="Valli M."/>
            <person name="Sipitzky M."/>
            <person name="Graf A."/>
            <person name="Sauer M."/>
            <person name="Marx H."/>
            <person name="Mattanovich D."/>
        </authorList>
    </citation>
    <scope>NUCLEOTIDE SEQUENCE [LARGE SCALE GENOMIC DNA]</scope>
    <source>
        <strain evidence="5 6">CBS 10342</strain>
    </source>
</reference>
<keyword evidence="2" id="KW-0436">Ligase</keyword>
<feature type="domain" description="AMP-binding enzyme C-terminal" evidence="4">
    <location>
        <begin position="547"/>
        <end position="625"/>
    </location>
</feature>
<dbReference type="InterPro" id="IPR025110">
    <property type="entry name" value="AMP-bd_C"/>
</dbReference>
<dbReference type="SUPFAM" id="SSF56801">
    <property type="entry name" value="Acetyl-CoA synthetase-like"/>
    <property type="match status" value="1"/>
</dbReference>
<organism evidence="5 6">
    <name type="scientific">Sugiyamaella lignohabitans</name>
    <dbReference type="NCBI Taxonomy" id="796027"/>
    <lineage>
        <taxon>Eukaryota</taxon>
        <taxon>Fungi</taxon>
        <taxon>Dikarya</taxon>
        <taxon>Ascomycota</taxon>
        <taxon>Saccharomycotina</taxon>
        <taxon>Dipodascomycetes</taxon>
        <taxon>Dipodascales</taxon>
        <taxon>Trichomonascaceae</taxon>
        <taxon>Sugiyamaella</taxon>
    </lineage>
</organism>
<dbReference type="Pfam" id="PF00501">
    <property type="entry name" value="AMP-binding"/>
    <property type="match status" value="1"/>
</dbReference>
<accession>A0A167DCE8</accession>
<dbReference type="Gene3D" id="3.40.50.12780">
    <property type="entry name" value="N-terminal domain of ligase-like"/>
    <property type="match status" value="1"/>
</dbReference>
<dbReference type="InterPro" id="IPR020845">
    <property type="entry name" value="AMP-binding_CS"/>
</dbReference>
<name>A0A167DCE8_9ASCO</name>
<dbReference type="GeneID" id="30032781"/>
<dbReference type="AlphaFoldDB" id="A0A167DCE8"/>
<dbReference type="InterPro" id="IPR045851">
    <property type="entry name" value="AMP-bd_C_sf"/>
</dbReference>
<evidence type="ECO:0000259" key="3">
    <source>
        <dbReference type="Pfam" id="PF00501"/>
    </source>
</evidence>
<dbReference type="Pfam" id="PF13193">
    <property type="entry name" value="AMP-binding_C"/>
    <property type="match status" value="1"/>
</dbReference>
<dbReference type="PROSITE" id="PS00455">
    <property type="entry name" value="AMP_BINDING"/>
    <property type="match status" value="1"/>
</dbReference>
<sequence length="639" mass="70625">MLLYSSIRNFVAGRSLSTVARVQCVAQRTARSRRNVANRYRNFTSSSSRYRFISEELSHVTGPTEPPLSSHTIGSLVEETAKNYGHLNAVISMHQNVELTYSELDRLSSIVATNLAEKYGIKKNDRVSVCAGNIWEYPVLQIGLAKLGAIMIPLNPAFTHGQFHAGMEGSGSKVLIIQSHLHRGRRKPARDMEPLIQEILSKKNSPDIEAIFVIPPTSSTPEGNAIKGDALSKLSAKHTSEFKFHRGTIPFSNLLEDITPKEYDTDCQDTINMQFTSGTTSAPKITSLSHYNLVNNGRFIGNRMGLSATQSHHPTGQDHMCIPVPMFHCFGLVLSNLCAWSTGSCLVYPSDAFDPIASLTSVRKYSCTTLHGVPTMFAAQLDLNDGQQRGYEYLRTGIAAGSSVPIEIMKRLSQELHLNELTICYGMTETAPVSFMSHPNDSAERRCTTVGTIMPHTEAKIVRPGDDTLTPLPIGEKGEIVVAGYLLMKEYYRDASKTAEAIAVDADGKRWMKTGDEGQIDKEGFLTVTGRIKDLIIRGGENIHPLEIENALFTHDAVLQASVVGVPDKKYGEAICAFIVLDHTHKKDPPSIREIQEFVTERLGHYMAPKYVHYVDDFPKTASGKIRKVDLKQTAIELM</sequence>
<dbReference type="RefSeq" id="XP_018735233.1">
    <property type="nucleotide sequence ID" value="XM_018877874.1"/>
</dbReference>
<evidence type="ECO:0000259" key="4">
    <source>
        <dbReference type="Pfam" id="PF13193"/>
    </source>
</evidence>
<feature type="domain" description="AMP-dependent synthetase/ligase" evidence="3">
    <location>
        <begin position="78"/>
        <end position="492"/>
    </location>
</feature>